<evidence type="ECO:0000259" key="1">
    <source>
        <dbReference type="Pfam" id="PF01850"/>
    </source>
</evidence>
<dbReference type="InterPro" id="IPR029060">
    <property type="entry name" value="PIN-like_dom_sf"/>
</dbReference>
<evidence type="ECO:0000313" key="2">
    <source>
        <dbReference type="EMBL" id="KKW34797.1"/>
    </source>
</evidence>
<dbReference type="InterPro" id="IPR002716">
    <property type="entry name" value="PIN_dom"/>
</dbReference>
<gene>
    <name evidence="2" type="ORF">UY82_C0058G0002</name>
</gene>
<dbReference type="Pfam" id="PF01850">
    <property type="entry name" value="PIN"/>
    <property type="match status" value="1"/>
</dbReference>
<dbReference type="PANTHER" id="PTHR38826">
    <property type="entry name" value="RIBONUCLEASE VAPC13"/>
    <property type="match status" value="1"/>
</dbReference>
<comment type="caution">
    <text evidence="2">The sequence shown here is derived from an EMBL/GenBank/DDBJ whole genome shotgun (WGS) entry which is preliminary data.</text>
</comment>
<feature type="domain" description="PIN" evidence="1">
    <location>
        <begin position="6"/>
        <end position="130"/>
    </location>
</feature>
<sequence length="142" mass="16167">MNANKYFIDTNIFLRVIAKDDEKKTRDCEVVIEALTNGHITGVTSTLVLAEFAWTCLSFYKLKKTAFTPAINALLGIKRLAILDDYNHVLALKLYETHSVKFIDALITSHATVIKEHLPILSYDRDFDKLNVRRVEPGELDL</sequence>
<name>A0A0G2A1U7_9BACT</name>
<dbReference type="Gene3D" id="3.40.50.1010">
    <property type="entry name" value="5'-nuclease"/>
    <property type="match status" value="1"/>
</dbReference>
<proteinExistence type="predicted"/>
<dbReference type="InterPro" id="IPR052106">
    <property type="entry name" value="PINc/VapC_TA"/>
</dbReference>
<dbReference type="AlphaFoldDB" id="A0A0G2A1U7"/>
<dbReference type="EMBL" id="LCRN01000058">
    <property type="protein sequence ID" value="KKW34797.1"/>
    <property type="molecule type" value="Genomic_DNA"/>
</dbReference>
<evidence type="ECO:0000313" key="3">
    <source>
        <dbReference type="Proteomes" id="UP000033865"/>
    </source>
</evidence>
<protein>
    <submittedName>
        <fullName evidence="2">PilT protein domain protein</fullName>
    </submittedName>
</protein>
<organism evidence="2 3">
    <name type="scientific">Candidatus Uhrbacteria bacterium GW2011_GWC2_53_7</name>
    <dbReference type="NCBI Taxonomy" id="1618986"/>
    <lineage>
        <taxon>Bacteria</taxon>
        <taxon>Candidatus Uhriibacteriota</taxon>
    </lineage>
</organism>
<accession>A0A0G2A1U7</accession>
<dbReference type="SUPFAM" id="SSF88723">
    <property type="entry name" value="PIN domain-like"/>
    <property type="match status" value="1"/>
</dbReference>
<dbReference type="PANTHER" id="PTHR38826:SF5">
    <property type="entry name" value="RIBONUCLEASE VAPC13"/>
    <property type="match status" value="1"/>
</dbReference>
<dbReference type="Proteomes" id="UP000033865">
    <property type="component" value="Unassembled WGS sequence"/>
</dbReference>
<reference evidence="2 3" key="1">
    <citation type="journal article" date="2015" name="Nature">
        <title>rRNA introns, odd ribosomes, and small enigmatic genomes across a large radiation of phyla.</title>
        <authorList>
            <person name="Brown C.T."/>
            <person name="Hug L.A."/>
            <person name="Thomas B.C."/>
            <person name="Sharon I."/>
            <person name="Castelle C.J."/>
            <person name="Singh A."/>
            <person name="Wilkins M.J."/>
            <person name="Williams K.H."/>
            <person name="Banfield J.F."/>
        </authorList>
    </citation>
    <scope>NUCLEOTIDE SEQUENCE [LARGE SCALE GENOMIC DNA]</scope>
</reference>